<name>S6B6M7_BABBO</name>
<protein>
    <submittedName>
        <fullName evidence="1">Uncharacterized protein</fullName>
    </submittedName>
</protein>
<dbReference type="VEuPathDB" id="PiroplasmaDB:BBOV_III008590"/>
<dbReference type="EMBL" id="AK440990">
    <property type="protein sequence ID" value="BAN64784.1"/>
    <property type="molecule type" value="mRNA"/>
</dbReference>
<dbReference type="EMBL" id="AK440882">
    <property type="protein sequence ID" value="BAN64676.1"/>
    <property type="molecule type" value="mRNA"/>
</dbReference>
<reference evidence="1" key="1">
    <citation type="journal article" date="2014" name="BMC Genomics">
        <title>The Babesia bovis gene and promoter model: an update from full-length EST analysis.</title>
        <authorList>
            <person name="Yamagishi J."/>
            <person name="Wakaguri H."/>
            <person name="Yokoyama N."/>
            <person name="Yamashita R."/>
            <person name="Suzuki Y."/>
            <person name="Xuan X."/>
            <person name="Igarashi I."/>
        </authorList>
    </citation>
    <scope>NUCLEOTIDE SEQUENCE</scope>
    <source>
        <strain evidence="1">Texas</strain>
    </source>
</reference>
<accession>S6B6M7</accession>
<organism evidence="1">
    <name type="scientific">Babesia bovis</name>
    <dbReference type="NCBI Taxonomy" id="5865"/>
    <lineage>
        <taxon>Eukaryota</taxon>
        <taxon>Sar</taxon>
        <taxon>Alveolata</taxon>
        <taxon>Apicomplexa</taxon>
        <taxon>Aconoidasida</taxon>
        <taxon>Piroplasmida</taxon>
        <taxon>Babesiidae</taxon>
        <taxon>Babesia</taxon>
    </lineage>
</organism>
<evidence type="ECO:0000313" key="1">
    <source>
        <dbReference type="EMBL" id="BAN64676.1"/>
    </source>
</evidence>
<gene>
    <name evidence="1" type="primary">BBOV_III008590</name>
</gene>
<sequence>MSTLRSNVSDKPSENELHRKEGSLLSCLVEDLMKEMGITNHDSRTTHLLVDILQRESLGLMKDAHEQTEKRISQERDCLLPNSKVGMSLSDIVVRVSEEDAQIACQQYISRNVAKSSFLQDIKDMQRYANNTRLGVKSINLPPSKHGRGFFAGMRSITSGAAGYFPTGAPPHLPDNILLNTLLPSWDINVKNDDESSSK</sequence>
<dbReference type="AlphaFoldDB" id="S6B6M7"/>
<proteinExistence type="evidence at transcript level"/>